<keyword evidence="7" id="KW-1185">Reference proteome</keyword>
<dbReference type="PANTHER" id="PTHR24185:SF1">
    <property type="entry name" value="CALCIUM-INDEPENDENT PHOSPHOLIPASE A2-GAMMA"/>
    <property type="match status" value="1"/>
</dbReference>
<protein>
    <recommendedName>
        <fullName evidence="5">PNPLA domain-containing protein</fullName>
    </recommendedName>
</protein>
<keyword evidence="2" id="KW-0442">Lipid degradation</keyword>
<organism evidence="6 7">
    <name type="scientific">Xylaria grammica</name>
    <dbReference type="NCBI Taxonomy" id="363999"/>
    <lineage>
        <taxon>Eukaryota</taxon>
        <taxon>Fungi</taxon>
        <taxon>Dikarya</taxon>
        <taxon>Ascomycota</taxon>
        <taxon>Pezizomycotina</taxon>
        <taxon>Sordariomycetes</taxon>
        <taxon>Xylariomycetidae</taxon>
        <taxon>Xylariales</taxon>
        <taxon>Xylariaceae</taxon>
        <taxon>Xylaria</taxon>
    </lineage>
</organism>
<dbReference type="PANTHER" id="PTHR24185">
    <property type="entry name" value="CALCIUM-INDEPENDENT PHOSPHOLIPASE A2-GAMMA"/>
    <property type="match status" value="1"/>
</dbReference>
<dbReference type="InterPro" id="IPR002641">
    <property type="entry name" value="PNPLA_dom"/>
</dbReference>
<dbReference type="Gene3D" id="3.40.1090.10">
    <property type="entry name" value="Cytosolic phospholipase A2 catalytic domain"/>
    <property type="match status" value="1"/>
</dbReference>
<dbReference type="AlphaFoldDB" id="A0A439DBI6"/>
<reference evidence="6 7" key="1">
    <citation type="submission" date="2018-12" db="EMBL/GenBank/DDBJ databases">
        <title>Draft genome sequence of Xylaria grammica IHI A82.</title>
        <authorList>
            <person name="Buettner E."/>
            <person name="Kellner H."/>
        </authorList>
    </citation>
    <scope>NUCLEOTIDE SEQUENCE [LARGE SCALE GENOMIC DNA]</scope>
    <source>
        <strain evidence="6 7">IHI A82</strain>
    </source>
</reference>
<evidence type="ECO:0000256" key="1">
    <source>
        <dbReference type="ARBA" id="ARBA00022801"/>
    </source>
</evidence>
<comment type="caution">
    <text evidence="6">The sequence shown here is derived from an EMBL/GenBank/DDBJ whole genome shotgun (WGS) entry which is preliminary data.</text>
</comment>
<dbReference type="EMBL" id="RYZI01000070">
    <property type="protein sequence ID" value="RWA11756.1"/>
    <property type="molecule type" value="Genomic_DNA"/>
</dbReference>
<gene>
    <name evidence="6" type="ORF">EKO27_g3351</name>
</gene>
<dbReference type="InterPro" id="IPR016035">
    <property type="entry name" value="Acyl_Trfase/lysoPLipase"/>
</dbReference>
<evidence type="ECO:0000256" key="3">
    <source>
        <dbReference type="ARBA" id="ARBA00023098"/>
    </source>
</evidence>
<dbReference type="GO" id="GO:0016020">
    <property type="term" value="C:membrane"/>
    <property type="evidence" value="ECO:0007669"/>
    <property type="project" value="TreeGrafter"/>
</dbReference>
<dbReference type="GO" id="GO:0047499">
    <property type="term" value="F:calcium-independent phospholipase A2 activity"/>
    <property type="evidence" value="ECO:0007669"/>
    <property type="project" value="TreeGrafter"/>
</dbReference>
<name>A0A439DBI6_9PEZI</name>
<evidence type="ECO:0000313" key="7">
    <source>
        <dbReference type="Proteomes" id="UP000286045"/>
    </source>
</evidence>
<dbReference type="GO" id="GO:0016042">
    <property type="term" value="P:lipid catabolic process"/>
    <property type="evidence" value="ECO:0007669"/>
    <property type="project" value="UniProtKB-KW"/>
</dbReference>
<evidence type="ECO:0000256" key="2">
    <source>
        <dbReference type="ARBA" id="ARBA00022963"/>
    </source>
</evidence>
<comment type="caution">
    <text evidence="4">Lacks conserved residue(s) required for the propagation of feature annotation.</text>
</comment>
<dbReference type="PROSITE" id="PS51635">
    <property type="entry name" value="PNPLA"/>
    <property type="match status" value="1"/>
</dbReference>
<proteinExistence type="predicted"/>
<evidence type="ECO:0000259" key="5">
    <source>
        <dbReference type="PROSITE" id="PS51635"/>
    </source>
</evidence>
<dbReference type="STRING" id="363999.A0A439DBI6"/>
<feature type="short sequence motif" description="DGA/G" evidence="4">
    <location>
        <begin position="98"/>
        <end position="100"/>
    </location>
</feature>
<dbReference type="GO" id="GO:0019369">
    <property type="term" value="P:arachidonate metabolic process"/>
    <property type="evidence" value="ECO:0007669"/>
    <property type="project" value="TreeGrafter"/>
</dbReference>
<sequence length="308" mass="35339">MEAEFEAMRVDSYYAWQVPLVVAYAEVYDESEGPRTLDSTYIFRPYDLDAATNPLAANPGRACELAVRVVARATTAAPTYFKPEEIRVPGEQVWRFKDGGMRANNPTLEGVREVRQRHGHQADFVISIGTCSRIKLLFEKTRANGVRDLLNDGWYAIRGLTDTRKVHQNASRDYAGVSPGYFRFDDEASPEWKHIKMDEWKGDRVNGPGSRTLGKIRQLIAAYLGGNNPMLDQRLEQCAEQLVRRRRLRQLAADEWERYALGSSFRCRYPDCVDQVPFNSRNQLTQHIQTHPAGMWCEERPWVYNSSV</sequence>
<evidence type="ECO:0000256" key="4">
    <source>
        <dbReference type="PROSITE-ProRule" id="PRU01161"/>
    </source>
</evidence>
<keyword evidence="1" id="KW-0378">Hydrolase</keyword>
<dbReference type="SUPFAM" id="SSF52151">
    <property type="entry name" value="FabD/lysophospholipase-like"/>
    <property type="match status" value="1"/>
</dbReference>
<evidence type="ECO:0000313" key="6">
    <source>
        <dbReference type="EMBL" id="RWA11756.1"/>
    </source>
</evidence>
<feature type="domain" description="PNPLA" evidence="5">
    <location>
        <begin position="1"/>
        <end position="111"/>
    </location>
</feature>
<dbReference type="Proteomes" id="UP000286045">
    <property type="component" value="Unassembled WGS sequence"/>
</dbReference>
<keyword evidence="3" id="KW-0443">Lipid metabolism</keyword>
<dbReference type="GO" id="GO:0046486">
    <property type="term" value="P:glycerolipid metabolic process"/>
    <property type="evidence" value="ECO:0007669"/>
    <property type="project" value="UniProtKB-ARBA"/>
</dbReference>
<accession>A0A439DBI6</accession>